<keyword evidence="8" id="KW-0249">Electron transport</keyword>
<evidence type="ECO:0000313" key="16">
    <source>
        <dbReference type="EMBL" id="VDD89682.1"/>
    </source>
</evidence>
<dbReference type="SUPFAM" id="SSF55856">
    <property type="entry name" value="Cytochrome b5-like heme/steroid binding domain"/>
    <property type="match status" value="1"/>
</dbReference>
<dbReference type="PROSITE" id="PS50255">
    <property type="entry name" value="CYTOCHROME_B5_2"/>
    <property type="match status" value="1"/>
</dbReference>
<keyword evidence="9 14" id="KW-0408">Iron</keyword>
<feature type="transmembrane region" description="Helical" evidence="14">
    <location>
        <begin position="116"/>
        <end position="133"/>
    </location>
</feature>
<dbReference type="STRING" id="51028.A0A0N4V3S9"/>
<evidence type="ECO:0000256" key="12">
    <source>
        <dbReference type="ARBA" id="ARBA00038168"/>
    </source>
</evidence>
<gene>
    <name evidence="16" type="ORF">EVEC_LOCUS4433</name>
</gene>
<keyword evidence="6" id="KW-0256">Endoplasmic reticulum</keyword>
<dbReference type="WBParaSite" id="EVEC_0000472501-mRNA-1">
    <property type="protein sequence ID" value="EVEC_0000472501-mRNA-1"/>
    <property type="gene ID" value="EVEC_0000472501"/>
</dbReference>
<evidence type="ECO:0000256" key="11">
    <source>
        <dbReference type="ARBA" id="ARBA00037877"/>
    </source>
</evidence>
<keyword evidence="5 14" id="KW-0479">Metal-binding</keyword>
<evidence type="ECO:0000313" key="17">
    <source>
        <dbReference type="Proteomes" id="UP000274131"/>
    </source>
</evidence>
<proteinExistence type="inferred from homology"/>
<reference evidence="18" key="1">
    <citation type="submission" date="2017-02" db="UniProtKB">
        <authorList>
            <consortium name="WormBaseParasite"/>
        </authorList>
    </citation>
    <scope>IDENTIFICATION</scope>
</reference>
<keyword evidence="10 14" id="KW-0472">Membrane</keyword>
<comment type="similarity">
    <text evidence="12 14">Belongs to the cytochrome b5 family.</text>
</comment>
<dbReference type="EMBL" id="UXUI01007855">
    <property type="protein sequence ID" value="VDD89682.1"/>
    <property type="molecule type" value="Genomic_DNA"/>
</dbReference>
<organism evidence="18">
    <name type="scientific">Enterobius vermicularis</name>
    <name type="common">Human pinworm</name>
    <dbReference type="NCBI Taxonomy" id="51028"/>
    <lineage>
        <taxon>Eukaryota</taxon>
        <taxon>Metazoa</taxon>
        <taxon>Ecdysozoa</taxon>
        <taxon>Nematoda</taxon>
        <taxon>Chromadorea</taxon>
        <taxon>Rhabditida</taxon>
        <taxon>Spirurina</taxon>
        <taxon>Oxyuridomorpha</taxon>
        <taxon>Oxyuroidea</taxon>
        <taxon>Oxyuridae</taxon>
        <taxon>Enterobius</taxon>
    </lineage>
</organism>
<evidence type="ECO:0000256" key="13">
    <source>
        <dbReference type="ARBA" id="ARBA00039806"/>
    </source>
</evidence>
<comment type="subcellular location">
    <subcellularLocation>
        <location evidence="1">Endoplasmic reticulum membrane</location>
        <topology evidence="1">Single-pass membrane protein</topology>
        <orientation evidence="1">Cytoplasmic side</orientation>
    </subcellularLocation>
    <subcellularLocation>
        <location evidence="11">Microsome membrane</location>
        <topology evidence="11">Single-pass membrane protein</topology>
        <orientation evidence="11">Cytoplasmic side</orientation>
    </subcellularLocation>
</comment>
<dbReference type="GO" id="GO:0020037">
    <property type="term" value="F:heme binding"/>
    <property type="evidence" value="ECO:0007669"/>
    <property type="project" value="UniProtKB-UniRule"/>
</dbReference>
<dbReference type="OrthoDB" id="260519at2759"/>
<protein>
    <recommendedName>
        <fullName evidence="13">Cytochrome b5</fullName>
    </recommendedName>
</protein>
<evidence type="ECO:0000256" key="3">
    <source>
        <dbReference type="ARBA" id="ARBA00022617"/>
    </source>
</evidence>
<keyword evidence="4 14" id="KW-0812">Transmembrane</keyword>
<dbReference type="Gene3D" id="3.10.120.10">
    <property type="entry name" value="Cytochrome b5-like heme/steroid binding domain"/>
    <property type="match status" value="1"/>
</dbReference>
<evidence type="ECO:0000256" key="9">
    <source>
        <dbReference type="ARBA" id="ARBA00023004"/>
    </source>
</evidence>
<evidence type="ECO:0000256" key="8">
    <source>
        <dbReference type="ARBA" id="ARBA00022982"/>
    </source>
</evidence>
<sequence>MGDKSKVFTKQEVASHNDSSSAYIILEDKIYDVTKFLSEHPGGEQALLDLAGQDATSSFHDVGHSSDAWKMAEEYVVGQLKTSEEEGVKEKTRSPECCLGQCFLGQWREIVISPTWSNFLIPLGISLLVYFSYKGVKELF</sequence>
<evidence type="ECO:0000256" key="14">
    <source>
        <dbReference type="RuleBase" id="RU362121"/>
    </source>
</evidence>
<dbReference type="GO" id="GO:0005789">
    <property type="term" value="C:endoplasmic reticulum membrane"/>
    <property type="evidence" value="ECO:0007669"/>
    <property type="project" value="UniProtKB-SubCell"/>
</dbReference>
<dbReference type="FunFam" id="3.10.120.10:FF:000002">
    <property type="entry name" value="Cytochrome b5 type B"/>
    <property type="match status" value="1"/>
</dbReference>
<evidence type="ECO:0000256" key="4">
    <source>
        <dbReference type="ARBA" id="ARBA00022692"/>
    </source>
</evidence>
<evidence type="ECO:0000256" key="10">
    <source>
        <dbReference type="ARBA" id="ARBA00023136"/>
    </source>
</evidence>
<evidence type="ECO:0000259" key="15">
    <source>
        <dbReference type="PROSITE" id="PS50255"/>
    </source>
</evidence>
<reference evidence="16 17" key="2">
    <citation type="submission" date="2018-10" db="EMBL/GenBank/DDBJ databases">
        <authorList>
            <consortium name="Pathogen Informatics"/>
        </authorList>
    </citation>
    <scope>NUCLEOTIDE SEQUENCE [LARGE SCALE GENOMIC DNA]</scope>
</reference>
<keyword evidence="17" id="KW-1185">Reference proteome</keyword>
<evidence type="ECO:0000313" key="18">
    <source>
        <dbReference type="WBParaSite" id="EVEC_0000472501-mRNA-1"/>
    </source>
</evidence>
<dbReference type="InterPro" id="IPR050668">
    <property type="entry name" value="Cytochrome_b5"/>
</dbReference>
<dbReference type="InterPro" id="IPR001199">
    <property type="entry name" value="Cyt_B5-like_heme/steroid-bd"/>
</dbReference>
<evidence type="ECO:0000256" key="6">
    <source>
        <dbReference type="ARBA" id="ARBA00022824"/>
    </source>
</evidence>
<dbReference type="PANTHER" id="PTHR19359">
    <property type="entry name" value="CYTOCHROME B5"/>
    <property type="match status" value="1"/>
</dbReference>
<dbReference type="AlphaFoldDB" id="A0A0N4V3S9"/>
<dbReference type="Proteomes" id="UP000274131">
    <property type="component" value="Unassembled WGS sequence"/>
</dbReference>
<dbReference type="Pfam" id="PF00173">
    <property type="entry name" value="Cyt-b5"/>
    <property type="match status" value="1"/>
</dbReference>
<dbReference type="GO" id="GO:0046872">
    <property type="term" value="F:metal ion binding"/>
    <property type="evidence" value="ECO:0007669"/>
    <property type="project" value="UniProtKB-UniRule"/>
</dbReference>
<evidence type="ECO:0000256" key="2">
    <source>
        <dbReference type="ARBA" id="ARBA00022448"/>
    </source>
</evidence>
<dbReference type="SMART" id="SM01117">
    <property type="entry name" value="Cyt-b5"/>
    <property type="match status" value="1"/>
</dbReference>
<dbReference type="PRINTS" id="PR00363">
    <property type="entry name" value="CYTOCHROMEB5"/>
</dbReference>
<keyword evidence="7" id="KW-0492">Microsome</keyword>
<evidence type="ECO:0000256" key="5">
    <source>
        <dbReference type="ARBA" id="ARBA00022723"/>
    </source>
</evidence>
<feature type="domain" description="Cytochrome b5 heme-binding" evidence="15">
    <location>
        <begin position="5"/>
        <end position="81"/>
    </location>
</feature>
<dbReference type="PROSITE" id="PS00191">
    <property type="entry name" value="CYTOCHROME_B5_1"/>
    <property type="match status" value="1"/>
</dbReference>
<keyword evidence="3 14" id="KW-0349">Heme</keyword>
<keyword evidence="14" id="KW-1133">Transmembrane helix</keyword>
<evidence type="ECO:0000256" key="7">
    <source>
        <dbReference type="ARBA" id="ARBA00022848"/>
    </source>
</evidence>
<evidence type="ECO:0000256" key="1">
    <source>
        <dbReference type="ARBA" id="ARBA00004131"/>
    </source>
</evidence>
<keyword evidence="2" id="KW-0813">Transport</keyword>
<name>A0A0N4V3S9_ENTVE</name>
<dbReference type="InterPro" id="IPR018506">
    <property type="entry name" value="Cyt_B5_heme-BS"/>
</dbReference>
<accession>A0A0N4V3S9</accession>
<dbReference type="PANTHER" id="PTHR19359:SF150">
    <property type="entry name" value="CYTOCHROME B5"/>
    <property type="match status" value="1"/>
</dbReference>
<dbReference type="InterPro" id="IPR036400">
    <property type="entry name" value="Cyt_B5-like_heme/steroid_sf"/>
</dbReference>